<evidence type="ECO:0000313" key="1">
    <source>
        <dbReference type="EMBL" id="SHK29448.1"/>
    </source>
</evidence>
<dbReference type="InterPro" id="IPR010419">
    <property type="entry name" value="CO_DH_gsu"/>
</dbReference>
<accession>A0A1M6RAS0</accession>
<dbReference type="AlphaFoldDB" id="A0A1M6RAS0"/>
<dbReference type="Gene3D" id="3.30.530.20">
    <property type="match status" value="1"/>
</dbReference>
<gene>
    <name evidence="1" type="ORF">SAMN04488087_0765</name>
</gene>
<proteinExistence type="predicted"/>
<dbReference type="InterPro" id="IPR023393">
    <property type="entry name" value="START-like_dom_sf"/>
</dbReference>
<name>A0A1M6RAS0_9BACT</name>
<dbReference type="OrthoDB" id="9808623at2"/>
<dbReference type="PANTHER" id="PTHR38588:SF1">
    <property type="entry name" value="BLL0334 PROTEIN"/>
    <property type="match status" value="1"/>
</dbReference>
<protein>
    <submittedName>
        <fullName evidence="1">Carbon monoxide dehydrogenase subunit G</fullName>
    </submittedName>
</protein>
<dbReference type="Pfam" id="PF06240">
    <property type="entry name" value="COXG"/>
    <property type="match status" value="1"/>
</dbReference>
<dbReference type="SUPFAM" id="SSF55961">
    <property type="entry name" value="Bet v1-like"/>
    <property type="match status" value="1"/>
</dbReference>
<reference evidence="2" key="1">
    <citation type="submission" date="2016-11" db="EMBL/GenBank/DDBJ databases">
        <authorList>
            <person name="Varghese N."/>
            <person name="Submissions S."/>
        </authorList>
    </citation>
    <scope>NUCLEOTIDE SEQUENCE [LARGE SCALE GENOMIC DNA]</scope>
    <source>
        <strain evidence="2">DSM 22212</strain>
    </source>
</reference>
<organism evidence="1 2">
    <name type="scientific">Rhodothermus profundi</name>
    <dbReference type="NCBI Taxonomy" id="633813"/>
    <lineage>
        <taxon>Bacteria</taxon>
        <taxon>Pseudomonadati</taxon>
        <taxon>Rhodothermota</taxon>
        <taxon>Rhodothermia</taxon>
        <taxon>Rhodothermales</taxon>
        <taxon>Rhodothermaceae</taxon>
        <taxon>Rhodothermus</taxon>
    </lineage>
</organism>
<evidence type="ECO:0000313" key="2">
    <source>
        <dbReference type="Proteomes" id="UP000185812"/>
    </source>
</evidence>
<dbReference type="STRING" id="633813.SAMN04488087_0765"/>
<keyword evidence="2" id="KW-1185">Reference proteome</keyword>
<dbReference type="RefSeq" id="WP_072714648.1">
    <property type="nucleotide sequence ID" value="NZ_FRAU01000002.1"/>
</dbReference>
<sequence length="185" mass="20116">MKTTIEKTFTVHQPLEKVWSYLSDPAKVVPCVPGAQLTEQIDERHYRGTVSLKVGPISASYKGEITINTLDHETHTIELVGRGLDARGKGSASMTMRGRARALDDGATEITNQIEISVTGMLAQFGSRLIEDVSSRLFDQFTECFESLLAGEAPEEAGQALRAGSLIKEGIKSVAGRFFGKKEGE</sequence>
<dbReference type="EMBL" id="FRAU01000002">
    <property type="protein sequence ID" value="SHK29448.1"/>
    <property type="molecule type" value="Genomic_DNA"/>
</dbReference>
<dbReference type="CDD" id="cd07823">
    <property type="entry name" value="SRPBCC_5"/>
    <property type="match status" value="1"/>
</dbReference>
<dbReference type="PANTHER" id="PTHR38588">
    <property type="entry name" value="BLL0334 PROTEIN"/>
    <property type="match status" value="1"/>
</dbReference>
<dbReference type="Proteomes" id="UP000185812">
    <property type="component" value="Unassembled WGS sequence"/>
</dbReference>